<dbReference type="EMBL" id="CP041659">
    <property type="protein sequence ID" value="QDP19031.1"/>
    <property type="molecule type" value="Genomic_DNA"/>
</dbReference>
<evidence type="ECO:0000313" key="3">
    <source>
        <dbReference type="Proteomes" id="UP000321857"/>
    </source>
</evidence>
<evidence type="ECO:0000313" key="2">
    <source>
        <dbReference type="EMBL" id="QDP19031.1"/>
    </source>
</evidence>
<evidence type="ECO:0008006" key="4">
    <source>
        <dbReference type="Google" id="ProtNLM"/>
    </source>
</evidence>
<dbReference type="PROSITE" id="PS51257">
    <property type="entry name" value="PROKAR_LIPOPROTEIN"/>
    <property type="match status" value="1"/>
</dbReference>
<sequence>MRICIIFLALLVAGCVTSAGTKLSQEEKADCRGENPSVVVMGFASCLEYGRVKPMRGVYYSGLEESRFVAGDSRINSKPANHDLPSYDPWLSVDDDAVLGRTGNPQRVPGCARAFYLEFDGRESLRRVPEHESHRFKVVMVEQLREAKFLGYVRAMNTELKTECPSGRP</sequence>
<dbReference type="Proteomes" id="UP000321857">
    <property type="component" value="Chromosome"/>
</dbReference>
<name>A0A516IQ43_9SPHN</name>
<dbReference type="OrthoDB" id="9761577at2"/>
<accession>A0A516IQ43</accession>
<feature type="signal peptide" evidence="1">
    <location>
        <begin position="1"/>
        <end position="19"/>
    </location>
</feature>
<keyword evidence="1" id="KW-0732">Signal</keyword>
<dbReference type="RefSeq" id="WP_147493490.1">
    <property type="nucleotide sequence ID" value="NZ_CP041659.1"/>
</dbReference>
<gene>
    <name evidence="2" type="ORF">FMM02_03085</name>
</gene>
<feature type="chain" id="PRO_5021734205" description="Lipoprotein" evidence="1">
    <location>
        <begin position="20"/>
        <end position="169"/>
    </location>
</feature>
<protein>
    <recommendedName>
        <fullName evidence="4">Lipoprotein</fullName>
    </recommendedName>
</protein>
<evidence type="ECO:0000256" key="1">
    <source>
        <dbReference type="SAM" id="SignalP"/>
    </source>
</evidence>
<dbReference type="KEGG" id="sxa:FMM02_03085"/>
<proteinExistence type="predicted"/>
<keyword evidence="3" id="KW-1185">Reference proteome</keyword>
<reference evidence="2 3" key="1">
    <citation type="submission" date="2019-07" db="EMBL/GenBank/DDBJ databases">
        <title>Sphingomonas AE3 Genome sequencing and assembly.</title>
        <authorList>
            <person name="Kim H."/>
        </authorList>
    </citation>
    <scope>NUCLEOTIDE SEQUENCE [LARGE SCALE GENOMIC DNA]</scope>
    <source>
        <strain evidence="2 3">AE3</strain>
    </source>
</reference>
<organism evidence="2 3">
    <name type="scientific">Sphingomonas xanthus</name>
    <dbReference type="NCBI Taxonomy" id="2594473"/>
    <lineage>
        <taxon>Bacteria</taxon>
        <taxon>Pseudomonadati</taxon>
        <taxon>Pseudomonadota</taxon>
        <taxon>Alphaproteobacteria</taxon>
        <taxon>Sphingomonadales</taxon>
        <taxon>Sphingomonadaceae</taxon>
        <taxon>Sphingomonas</taxon>
    </lineage>
</organism>
<dbReference type="AlphaFoldDB" id="A0A516IQ43"/>